<feature type="transmembrane region" description="Helical" evidence="6">
    <location>
        <begin position="49"/>
        <end position="71"/>
    </location>
</feature>
<dbReference type="PANTHER" id="PTHR33802">
    <property type="entry name" value="SI:CH211-161H7.5-RELATED"/>
    <property type="match status" value="1"/>
</dbReference>
<comment type="caution">
    <text evidence="7">The sequence shown here is derived from an EMBL/GenBank/DDBJ whole genome shotgun (WGS) entry which is preliminary data.</text>
</comment>
<dbReference type="InterPro" id="IPR004307">
    <property type="entry name" value="TspO_MBR"/>
</dbReference>
<evidence type="ECO:0000256" key="2">
    <source>
        <dbReference type="ARBA" id="ARBA00007524"/>
    </source>
</evidence>
<gene>
    <name evidence="7" type="ORF">PNBC_15965</name>
</gene>
<feature type="transmembrane region" description="Helical" evidence="6">
    <location>
        <begin position="225"/>
        <end position="246"/>
    </location>
</feature>
<feature type="transmembrane region" description="Helical" evidence="6">
    <location>
        <begin position="107"/>
        <end position="125"/>
    </location>
</feature>
<keyword evidence="4 6" id="KW-1133">Transmembrane helix</keyword>
<comment type="similarity">
    <text evidence="2">Belongs to the TspO/BZRP family.</text>
</comment>
<feature type="transmembrane region" description="Helical" evidence="6">
    <location>
        <begin position="146"/>
        <end position="166"/>
    </location>
</feature>
<evidence type="ECO:0000256" key="4">
    <source>
        <dbReference type="ARBA" id="ARBA00022989"/>
    </source>
</evidence>
<protein>
    <recommendedName>
        <fullName evidence="9">Tryptophan-rich sensory protein</fullName>
    </recommendedName>
</protein>
<feature type="transmembrane region" description="Helical" evidence="6">
    <location>
        <begin position="178"/>
        <end position="195"/>
    </location>
</feature>
<dbReference type="AlphaFoldDB" id="A0A167BSK2"/>
<dbReference type="EMBL" id="LSFN01000035">
    <property type="protein sequence ID" value="OAB72396.1"/>
    <property type="molecule type" value="Genomic_DNA"/>
</dbReference>
<evidence type="ECO:0000256" key="3">
    <source>
        <dbReference type="ARBA" id="ARBA00022692"/>
    </source>
</evidence>
<dbReference type="KEGG" id="pcx:LPB68_09520"/>
<keyword evidence="8" id="KW-1185">Reference proteome</keyword>
<dbReference type="STRING" id="1763538.LPB68_09520"/>
<dbReference type="GO" id="GO:0016020">
    <property type="term" value="C:membrane"/>
    <property type="evidence" value="ECO:0007669"/>
    <property type="project" value="UniProtKB-SubCell"/>
</dbReference>
<accession>A0A167BSK2</accession>
<dbReference type="OrthoDB" id="5189031at2"/>
<proteinExistence type="inferred from homology"/>
<evidence type="ECO:0000256" key="5">
    <source>
        <dbReference type="ARBA" id="ARBA00023136"/>
    </source>
</evidence>
<dbReference type="Pfam" id="PF03073">
    <property type="entry name" value="TspO_MBR"/>
    <property type="match status" value="1"/>
</dbReference>
<feature type="transmembrane region" description="Helical" evidence="6">
    <location>
        <begin position="83"/>
        <end position="101"/>
    </location>
</feature>
<dbReference type="PANTHER" id="PTHR33802:SF1">
    <property type="entry name" value="XK-RELATED PROTEIN"/>
    <property type="match status" value="1"/>
</dbReference>
<dbReference type="Gene3D" id="1.20.1260.100">
    <property type="entry name" value="TspO/MBR protein"/>
    <property type="match status" value="1"/>
</dbReference>
<evidence type="ECO:0000313" key="7">
    <source>
        <dbReference type="EMBL" id="OAB72396.1"/>
    </source>
</evidence>
<keyword evidence="5 6" id="KW-0472">Membrane</keyword>
<feature type="transmembrane region" description="Helical" evidence="6">
    <location>
        <begin position="202"/>
        <end position="219"/>
    </location>
</feature>
<sequence length="252" mass="29278">MSKHNFYMWITLVSFIIMLIVNCLANTTLLGGRTTGEISNMYPTYMTPAGYAFTIWIVIYILLAGFIYYLFRQNNIGRKSISSIGIVFTLSNIINILWLLLWQYLYIELSVVAMLLLLLTLIHLYRRTMQITNLTIIEQWIVKLPFSLYLGWISIATILNIAIVLSKNEWGVFDLEERTWAVLMLCIGGVVALLSSYPYRDSVIPLVYIWAYIAIALKQRNDEQVFLAASILIVILFVYSMWLFLIRNRDRD</sequence>
<evidence type="ECO:0008006" key="9">
    <source>
        <dbReference type="Google" id="ProtNLM"/>
    </source>
</evidence>
<comment type="subcellular location">
    <subcellularLocation>
        <location evidence="1">Membrane</location>
        <topology evidence="1">Multi-pass membrane protein</topology>
    </subcellularLocation>
</comment>
<evidence type="ECO:0000313" key="8">
    <source>
        <dbReference type="Proteomes" id="UP000077134"/>
    </source>
</evidence>
<dbReference type="InterPro" id="IPR038330">
    <property type="entry name" value="TspO/MBR-related_sf"/>
</dbReference>
<keyword evidence="3 6" id="KW-0812">Transmembrane</keyword>
<reference evidence="7 8" key="1">
    <citation type="submission" date="2016-02" db="EMBL/GenBank/DDBJ databases">
        <title>Paenibacillus sp. LPB0068, isolated from Crassostrea gigas.</title>
        <authorList>
            <person name="Shin S.-K."/>
            <person name="Yi H."/>
        </authorList>
    </citation>
    <scope>NUCLEOTIDE SEQUENCE [LARGE SCALE GENOMIC DNA]</scope>
    <source>
        <strain evidence="7 8">LPB0068</strain>
    </source>
</reference>
<dbReference type="RefSeq" id="WP_068659882.1">
    <property type="nucleotide sequence ID" value="NZ_CP017770.1"/>
</dbReference>
<evidence type="ECO:0000256" key="6">
    <source>
        <dbReference type="SAM" id="Phobius"/>
    </source>
</evidence>
<evidence type="ECO:0000256" key="1">
    <source>
        <dbReference type="ARBA" id="ARBA00004141"/>
    </source>
</evidence>
<dbReference type="Proteomes" id="UP000077134">
    <property type="component" value="Unassembled WGS sequence"/>
</dbReference>
<organism evidence="7 8">
    <name type="scientific">Paenibacillus crassostreae</name>
    <dbReference type="NCBI Taxonomy" id="1763538"/>
    <lineage>
        <taxon>Bacteria</taxon>
        <taxon>Bacillati</taxon>
        <taxon>Bacillota</taxon>
        <taxon>Bacilli</taxon>
        <taxon>Bacillales</taxon>
        <taxon>Paenibacillaceae</taxon>
        <taxon>Paenibacillus</taxon>
    </lineage>
</organism>
<name>A0A167BSK2_9BACL</name>